<dbReference type="KEGG" id="schv:BRCON_2802"/>
<proteinExistence type="predicted"/>
<evidence type="ECO:0000313" key="3">
    <source>
        <dbReference type="Proteomes" id="UP000262583"/>
    </source>
</evidence>
<feature type="transmembrane region" description="Helical" evidence="1">
    <location>
        <begin position="266"/>
        <end position="286"/>
    </location>
</feature>
<dbReference type="EMBL" id="CP030759">
    <property type="protein sequence ID" value="AXA37544.1"/>
    <property type="molecule type" value="Genomic_DNA"/>
</dbReference>
<sequence length="295" mass="32649">MAKPESQSQRIESLLRGFVGLDRRWIFLTLGSLVLLFLILPISMPITVSEQAASMHRALSSLKPGSRVHLSIDYGPGSEAELWPQHIAILRQLLEQDCKVICSSLWTDGPPMIEKAFRVVVGELEEKGIKKVRGVDYVNLGFKAGDRVAIAKIGSSFKETFPTDYQGNRTAELPIMQGWDTYKDIDMLITIAVGDPGAVEYIQQAQSRYNVPMVAGVTAVISPQLYPYYQSRNLLGFLGGLAGAAEYEKLVGRPGYATRGMVIQSAVHILIVVLVLLGNLAQFLLWRMERKKEGV</sequence>
<reference evidence="2 3" key="1">
    <citation type="submission" date="2018-05" db="EMBL/GenBank/DDBJ databases">
        <title>A metagenomic window into the 2 km-deep terrestrial subsurface aquifer revealed taxonomically and functionally diverse microbial community comprising novel uncultured bacterial lineages.</title>
        <authorList>
            <person name="Kadnikov V.V."/>
            <person name="Mardanov A.V."/>
            <person name="Beletsky A.V."/>
            <person name="Banks D."/>
            <person name="Pimenov N.V."/>
            <person name="Frank Y.A."/>
            <person name="Karnachuk O.V."/>
            <person name="Ravin N.V."/>
        </authorList>
    </citation>
    <scope>NUCLEOTIDE SEQUENCE [LARGE SCALE GENOMIC DNA]</scope>
    <source>
        <strain evidence="2">BY</strain>
    </source>
</reference>
<gene>
    <name evidence="2" type="ORF">BRCON_2802</name>
</gene>
<dbReference type="Proteomes" id="UP000262583">
    <property type="component" value="Chromosome"/>
</dbReference>
<feature type="transmembrane region" description="Helical" evidence="1">
    <location>
        <begin position="25"/>
        <end position="44"/>
    </location>
</feature>
<protein>
    <submittedName>
        <fullName evidence="2">Uncharacterized protein</fullName>
    </submittedName>
</protein>
<keyword evidence="1" id="KW-1133">Transmembrane helix</keyword>
<dbReference type="AlphaFoldDB" id="A0A2Z4Y8G2"/>
<keyword evidence="1" id="KW-0472">Membrane</keyword>
<evidence type="ECO:0000313" key="2">
    <source>
        <dbReference type="EMBL" id="AXA37544.1"/>
    </source>
</evidence>
<organism evidence="2 3">
    <name type="scientific">Sumerlaea chitinivorans</name>
    <dbReference type="NCBI Taxonomy" id="2250252"/>
    <lineage>
        <taxon>Bacteria</taxon>
        <taxon>Candidatus Sumerlaeota</taxon>
        <taxon>Candidatus Sumerlaeia</taxon>
        <taxon>Candidatus Sumerlaeales</taxon>
        <taxon>Candidatus Sumerlaeaceae</taxon>
        <taxon>Candidatus Sumerlaea</taxon>
    </lineage>
</organism>
<evidence type="ECO:0000256" key="1">
    <source>
        <dbReference type="SAM" id="Phobius"/>
    </source>
</evidence>
<keyword evidence="1" id="KW-0812">Transmembrane</keyword>
<accession>A0A2Z4Y8G2</accession>
<name>A0A2Z4Y8G2_SUMC1</name>